<proteinExistence type="predicted"/>
<dbReference type="OrthoDB" id="5330139at2759"/>
<sequence length="164" mass="18293">MLRYVHRTSAPSSSCKRFSSPKYGVCIESPGTSSTTMPKAFRSPPKSPSSSAKLSKHLRAFHTVSLQLAASTTFVNSKLMEDRCNITFFHDSQHFGYGLSSYPQLHNLTNLLRQTDSDTGPATLYLTRKMREIVLDKTPDAKLSEMANATGQNLLDVLDEFKDR</sequence>
<feature type="compositionally biased region" description="Low complexity" evidence="1">
    <location>
        <begin position="38"/>
        <end position="53"/>
    </location>
</feature>
<keyword evidence="3" id="KW-1185">Reference proteome</keyword>
<evidence type="ECO:0000313" key="3">
    <source>
        <dbReference type="Proteomes" id="UP000223968"/>
    </source>
</evidence>
<organism evidence="2 3">
    <name type="scientific">Helicocarpus griseus UAMH5409</name>
    <dbReference type="NCBI Taxonomy" id="1447875"/>
    <lineage>
        <taxon>Eukaryota</taxon>
        <taxon>Fungi</taxon>
        <taxon>Dikarya</taxon>
        <taxon>Ascomycota</taxon>
        <taxon>Pezizomycotina</taxon>
        <taxon>Eurotiomycetes</taxon>
        <taxon>Eurotiomycetidae</taxon>
        <taxon>Onygenales</taxon>
        <taxon>Ajellomycetaceae</taxon>
        <taxon>Helicocarpus</taxon>
    </lineage>
</organism>
<gene>
    <name evidence="2" type="ORF">AJ79_10177</name>
</gene>
<dbReference type="EMBL" id="PDNB01000375">
    <property type="protein sequence ID" value="PGG95226.1"/>
    <property type="molecule type" value="Genomic_DNA"/>
</dbReference>
<evidence type="ECO:0000256" key="1">
    <source>
        <dbReference type="SAM" id="MobiDB-lite"/>
    </source>
</evidence>
<reference evidence="2 3" key="1">
    <citation type="submission" date="2017-10" db="EMBL/GenBank/DDBJ databases">
        <title>Comparative genomics in systemic dimorphic fungi from Ajellomycetaceae.</title>
        <authorList>
            <person name="Munoz J.F."/>
            <person name="Mcewen J.G."/>
            <person name="Clay O.K."/>
            <person name="Cuomo C.A."/>
        </authorList>
    </citation>
    <scope>NUCLEOTIDE SEQUENCE [LARGE SCALE GENOMIC DNA]</scope>
    <source>
        <strain evidence="2 3">UAMH5409</strain>
    </source>
</reference>
<name>A0A2B7WF37_9EURO</name>
<comment type="caution">
    <text evidence="2">The sequence shown here is derived from an EMBL/GenBank/DDBJ whole genome shotgun (WGS) entry which is preliminary data.</text>
</comment>
<dbReference type="AlphaFoldDB" id="A0A2B7WF37"/>
<evidence type="ECO:0000313" key="2">
    <source>
        <dbReference type="EMBL" id="PGG95226.1"/>
    </source>
</evidence>
<feature type="region of interest" description="Disordered" evidence="1">
    <location>
        <begin position="30"/>
        <end position="54"/>
    </location>
</feature>
<dbReference type="Proteomes" id="UP000223968">
    <property type="component" value="Unassembled WGS sequence"/>
</dbReference>
<accession>A0A2B7WF37</accession>
<dbReference type="STRING" id="1447875.A0A2B7WF37"/>
<protein>
    <submittedName>
        <fullName evidence="2">Uncharacterized protein</fullName>
    </submittedName>
</protein>